<protein>
    <recommendedName>
        <fullName evidence="6">alpha-1,2-Mannosidase</fullName>
        <ecNumber evidence="6">3.2.1.-</ecNumber>
    </recommendedName>
</protein>
<dbReference type="EC" id="3.2.1.-" evidence="6"/>
<dbReference type="AlphaFoldDB" id="A0A1G4M8D8"/>
<dbReference type="PANTHER" id="PTHR11742:SF103">
    <property type="entry name" value="ENDOPLASMIC RETICULUM MANNOSIDASE MNL2-RELATED"/>
    <property type="match status" value="1"/>
</dbReference>
<dbReference type="GO" id="GO:0005509">
    <property type="term" value="F:calcium ion binding"/>
    <property type="evidence" value="ECO:0007669"/>
    <property type="project" value="InterPro"/>
</dbReference>
<keyword evidence="8" id="KW-1133">Transmembrane helix</keyword>
<evidence type="ECO:0000256" key="5">
    <source>
        <dbReference type="ARBA" id="ARBA00023157"/>
    </source>
</evidence>
<gene>
    <name evidence="9" type="ORF">LAFE_0B08878G</name>
</gene>
<evidence type="ECO:0000256" key="7">
    <source>
        <dbReference type="SAM" id="MobiDB-lite"/>
    </source>
</evidence>
<evidence type="ECO:0000256" key="8">
    <source>
        <dbReference type="SAM" id="Phobius"/>
    </source>
</evidence>
<reference evidence="10" key="1">
    <citation type="submission" date="2016-03" db="EMBL/GenBank/DDBJ databases">
        <authorList>
            <person name="Devillers H."/>
        </authorList>
    </citation>
    <scope>NUCLEOTIDE SEQUENCE [LARGE SCALE GENOMIC DNA]</scope>
</reference>
<accession>A0A1G4M8D8</accession>
<evidence type="ECO:0000313" key="9">
    <source>
        <dbReference type="EMBL" id="SCW00074.1"/>
    </source>
</evidence>
<comment type="similarity">
    <text evidence="3 6">Belongs to the glycosyl hydrolase 47 family.</text>
</comment>
<organism evidence="9 10">
    <name type="scientific">Lachancea fermentati</name>
    <name type="common">Zygosaccharomyces fermentati</name>
    <dbReference type="NCBI Taxonomy" id="4955"/>
    <lineage>
        <taxon>Eukaryota</taxon>
        <taxon>Fungi</taxon>
        <taxon>Dikarya</taxon>
        <taxon>Ascomycota</taxon>
        <taxon>Saccharomycotina</taxon>
        <taxon>Saccharomycetes</taxon>
        <taxon>Saccharomycetales</taxon>
        <taxon>Saccharomycetaceae</taxon>
        <taxon>Lachancea</taxon>
    </lineage>
</organism>
<feature type="transmembrane region" description="Helical" evidence="8">
    <location>
        <begin position="12"/>
        <end position="29"/>
    </location>
</feature>
<keyword evidence="6" id="KW-0326">Glycosidase</keyword>
<dbReference type="InterPro" id="IPR050749">
    <property type="entry name" value="Glycosyl_Hydrolase_47"/>
</dbReference>
<comment type="pathway">
    <text evidence="2">Protein modification; protein glycosylation.</text>
</comment>
<dbReference type="GO" id="GO:0004571">
    <property type="term" value="F:mannosyl-oligosaccharide 1,2-alpha-mannosidase activity"/>
    <property type="evidence" value="ECO:0007669"/>
    <property type="project" value="InterPro"/>
</dbReference>
<dbReference type="Gene3D" id="1.50.10.10">
    <property type="match status" value="1"/>
</dbReference>
<keyword evidence="8" id="KW-0812">Transmembrane</keyword>
<dbReference type="InterPro" id="IPR036026">
    <property type="entry name" value="Seven-hairpin_glycosidases"/>
</dbReference>
<dbReference type="SUPFAM" id="SSF48225">
    <property type="entry name" value="Seven-hairpin glycosidases"/>
    <property type="match status" value="1"/>
</dbReference>
<dbReference type="EMBL" id="LT598489">
    <property type="protein sequence ID" value="SCW00074.1"/>
    <property type="molecule type" value="Genomic_DNA"/>
</dbReference>
<dbReference type="InterPro" id="IPR012341">
    <property type="entry name" value="6hp_glycosidase-like_sf"/>
</dbReference>
<dbReference type="InterPro" id="IPR001382">
    <property type="entry name" value="Glyco_hydro_47"/>
</dbReference>
<keyword evidence="4 6" id="KW-0378">Hydrolase</keyword>
<dbReference type="GO" id="GO:0005975">
    <property type="term" value="P:carbohydrate metabolic process"/>
    <property type="evidence" value="ECO:0007669"/>
    <property type="project" value="InterPro"/>
</dbReference>
<feature type="region of interest" description="Disordered" evidence="7">
    <location>
        <begin position="69"/>
        <end position="103"/>
    </location>
</feature>
<dbReference type="PANTHER" id="PTHR11742">
    <property type="entry name" value="MANNOSYL-OLIGOSACCHARIDE ALPHA-1,2-MANNOSIDASE-RELATED"/>
    <property type="match status" value="1"/>
</dbReference>
<sequence length="799" mass="89720">MKLAAVLFRRARSVVVLVGTVSLLFYYTFQNEIDTLNSYAQTESLPQINRPVAPAPAAQLLPEAAAAAKRPPSALEANSDSEGVSATPPVEDGERSVARPPVAESELSDPLVLVEKNKYFPLLLADPEGMAVDAECGLRDVAAATVLHERYPVLFESSLKNTYQQVNLNYPRIQSTHFPASDALSESARQDARKSIRELFLHSWTSYSQYAFGADELRPLSKQPTSRGLSWAATMIESLDMLYLLGEKEQIRIVLAYLESMDFSRSNETFVDVSQSAERILGALLSSYELSDKTEQLLLRKATELADFLLRAFDTPNRVPLLHYSWLTKLGNRFPSQNTNIGQLGSFSLEFTHLSQLTKNNKYFDAVQRIYKTAAASVGEFDIDYLFPNNVDASGCVLLHKDKVEQGDHLRSSKVMKSIHNGKFVQCQQSGKLKPLHGNKERYASDRRTLPFYSNLAKFVHLLNGHDSSENLEFTKLLLNGLDRIRKLMIFTPSLPNPRMQNISFVTSLSTQSSFNALSNERVIEVSRDLSMHHSSCSVGAMMAFAGRLFNQDDFLNVAVDVTNGCLHMYDLMGVMPEGVLVDQCAKRPCEFDPELKDSQSALNAGKPKEIDSVAGIKLEQEDVSITEKPSKIYVMNSGTSASEGTDELDGFTQTLKMPPYLDAVNASYYLSSEAIESVFYLYRITGDATWRMKGLNMLQSTLQKIKREGARGVWEISSLRNTFTEETDDSLPLDWFSKTLKYYYLLFADPTDYSLDDYIFTNGGHIIERSATLSQLYNKDYRLDTQTLIEEMEFRKET</sequence>
<proteinExistence type="inferred from homology"/>
<evidence type="ECO:0000256" key="3">
    <source>
        <dbReference type="ARBA" id="ARBA00007658"/>
    </source>
</evidence>
<comment type="cofactor">
    <cofactor evidence="1">
        <name>Ca(2+)</name>
        <dbReference type="ChEBI" id="CHEBI:29108"/>
    </cofactor>
</comment>
<name>A0A1G4M8D8_LACFM</name>
<evidence type="ECO:0000313" key="10">
    <source>
        <dbReference type="Proteomes" id="UP000190831"/>
    </source>
</evidence>
<dbReference type="STRING" id="4955.A0A1G4M8D8"/>
<keyword evidence="8" id="KW-0472">Membrane</keyword>
<keyword evidence="5" id="KW-1015">Disulfide bond</keyword>
<dbReference type="GO" id="GO:0036503">
    <property type="term" value="P:ERAD pathway"/>
    <property type="evidence" value="ECO:0007669"/>
    <property type="project" value="UniProtKB-ARBA"/>
</dbReference>
<dbReference type="GO" id="GO:0016020">
    <property type="term" value="C:membrane"/>
    <property type="evidence" value="ECO:0007669"/>
    <property type="project" value="InterPro"/>
</dbReference>
<evidence type="ECO:0000256" key="1">
    <source>
        <dbReference type="ARBA" id="ARBA00001913"/>
    </source>
</evidence>
<keyword evidence="10" id="KW-1185">Reference proteome</keyword>
<dbReference type="OrthoDB" id="8118055at2759"/>
<dbReference type="GO" id="GO:0005783">
    <property type="term" value="C:endoplasmic reticulum"/>
    <property type="evidence" value="ECO:0007669"/>
    <property type="project" value="TreeGrafter"/>
</dbReference>
<dbReference type="Pfam" id="PF01532">
    <property type="entry name" value="Glyco_hydro_47"/>
    <property type="match status" value="1"/>
</dbReference>
<evidence type="ECO:0000256" key="2">
    <source>
        <dbReference type="ARBA" id="ARBA00004922"/>
    </source>
</evidence>
<dbReference type="OMA" id="YYTFENE"/>
<dbReference type="PRINTS" id="PR00747">
    <property type="entry name" value="GLYHDRLASE47"/>
</dbReference>
<evidence type="ECO:0000256" key="6">
    <source>
        <dbReference type="RuleBase" id="RU361193"/>
    </source>
</evidence>
<evidence type="ECO:0000256" key="4">
    <source>
        <dbReference type="ARBA" id="ARBA00022801"/>
    </source>
</evidence>
<dbReference type="Proteomes" id="UP000190831">
    <property type="component" value="Chromosome B"/>
</dbReference>